<comment type="caution">
    <text evidence="1">The sequence shown here is derived from an EMBL/GenBank/DDBJ whole genome shotgun (WGS) entry which is preliminary data.</text>
</comment>
<evidence type="ECO:0000313" key="1">
    <source>
        <dbReference type="EMBL" id="KAK7016517.1"/>
    </source>
</evidence>
<sequence length="170" mass="19731">MVEWSIVRRFNTSTVDGVFGQQFEPPTLLGDNTFDTPRLHHHRFSGHLIIFPTLSLCDQYQKQSFFPTSHHHSEILGSQLAITRRPAHSNFTVLRSYSNPPDWESGLVYPKKRAWEFRWGPPREQKHHCIVPRKGIPSVWIQDYDDGSEEGTGGWGVGHQEVRSRIRGWE</sequence>
<name>A0AAW0ATU2_9AGAR</name>
<dbReference type="EMBL" id="JAWWNJ010000050">
    <property type="protein sequence ID" value="KAK7016517.1"/>
    <property type="molecule type" value="Genomic_DNA"/>
</dbReference>
<protein>
    <submittedName>
        <fullName evidence="1">Uncharacterized protein</fullName>
    </submittedName>
</protein>
<reference evidence="1 2" key="1">
    <citation type="journal article" date="2024" name="J Genomics">
        <title>Draft genome sequencing and assembly of Favolaschia claudopus CIRM-BRFM 2984 isolated from oak limbs.</title>
        <authorList>
            <person name="Navarro D."/>
            <person name="Drula E."/>
            <person name="Chaduli D."/>
            <person name="Cazenave R."/>
            <person name="Ahrendt S."/>
            <person name="Wang J."/>
            <person name="Lipzen A."/>
            <person name="Daum C."/>
            <person name="Barry K."/>
            <person name="Grigoriev I.V."/>
            <person name="Favel A."/>
            <person name="Rosso M.N."/>
            <person name="Martin F."/>
        </authorList>
    </citation>
    <scope>NUCLEOTIDE SEQUENCE [LARGE SCALE GENOMIC DNA]</scope>
    <source>
        <strain evidence="1 2">CIRM-BRFM 2984</strain>
    </source>
</reference>
<gene>
    <name evidence="1" type="ORF">R3P38DRAFT_2785720</name>
</gene>
<keyword evidence="2" id="KW-1185">Reference proteome</keyword>
<accession>A0AAW0ATU2</accession>
<proteinExistence type="predicted"/>
<dbReference type="Proteomes" id="UP001362999">
    <property type="component" value="Unassembled WGS sequence"/>
</dbReference>
<evidence type="ECO:0000313" key="2">
    <source>
        <dbReference type="Proteomes" id="UP001362999"/>
    </source>
</evidence>
<organism evidence="1 2">
    <name type="scientific">Favolaschia claudopus</name>
    <dbReference type="NCBI Taxonomy" id="2862362"/>
    <lineage>
        <taxon>Eukaryota</taxon>
        <taxon>Fungi</taxon>
        <taxon>Dikarya</taxon>
        <taxon>Basidiomycota</taxon>
        <taxon>Agaricomycotina</taxon>
        <taxon>Agaricomycetes</taxon>
        <taxon>Agaricomycetidae</taxon>
        <taxon>Agaricales</taxon>
        <taxon>Marasmiineae</taxon>
        <taxon>Mycenaceae</taxon>
        <taxon>Favolaschia</taxon>
    </lineage>
</organism>
<dbReference type="AlphaFoldDB" id="A0AAW0ATU2"/>